<dbReference type="EMBL" id="CAMXCT010000028">
    <property type="protein sequence ID" value="CAI3972700.1"/>
    <property type="molecule type" value="Genomic_DNA"/>
</dbReference>
<protein>
    <submittedName>
        <fullName evidence="6">NAD(P)-binding protein</fullName>
    </submittedName>
</protein>
<dbReference type="SUPFAM" id="SSF51735">
    <property type="entry name" value="NAD(P)-binding Rossmann-fold domains"/>
    <property type="match status" value="1"/>
</dbReference>
<name>A0A9P1BHN2_9DINO</name>
<dbReference type="Pfam" id="PF00106">
    <property type="entry name" value="adh_short"/>
    <property type="match status" value="1"/>
</dbReference>
<dbReference type="Proteomes" id="UP001152797">
    <property type="component" value="Unassembled WGS sequence"/>
</dbReference>
<evidence type="ECO:0000313" key="5">
    <source>
        <dbReference type="EMBL" id="CAI3972700.1"/>
    </source>
</evidence>
<feature type="chain" id="PRO_5043269454" evidence="4">
    <location>
        <begin position="26"/>
        <end position="354"/>
    </location>
</feature>
<evidence type="ECO:0000256" key="3">
    <source>
        <dbReference type="RuleBase" id="RU000363"/>
    </source>
</evidence>
<dbReference type="EMBL" id="CAMXCT030000028">
    <property type="protein sequence ID" value="CAL4760012.1"/>
    <property type="molecule type" value="Genomic_DNA"/>
</dbReference>
<evidence type="ECO:0000313" key="6">
    <source>
        <dbReference type="EMBL" id="CAL4760012.1"/>
    </source>
</evidence>
<sequence length="354" mass="38271">MGCLKICSILMPVLAVFGPLGLSRAFDGKYWDLFPAWDVSSMPDLSGKVAIVTGPTVGGIGYESAVEMTAKGAQVILAGRSASKGKEALEELLKRVPNAKVEFMKLDLGSMQSVKEFAAEFAAKSLPLHILMNNAGVMANPFTLTVDGLESQFGTNHIGHFLLTKLLLPHLEASAPSRVVTVSSAAAFIPEMLKMFEIGGIVDAAPAADFDKLGADYEASYSPVKAYGRSKLANVLFTRALARRLEGKSVYANVCHPGGIHTNLARHVQADADASIGEMANLLFSVLQQTVMFAAPRGAVTQLYLATSPEIESKDIRGQYYRPQALHETPPKFSTYELEEKLWSLSEKLVQEYL</sequence>
<dbReference type="AlphaFoldDB" id="A0A9P1BHN2"/>
<dbReference type="Gene3D" id="3.40.50.720">
    <property type="entry name" value="NAD(P)-binding Rossmann-like Domain"/>
    <property type="match status" value="1"/>
</dbReference>
<dbReference type="CDD" id="cd05327">
    <property type="entry name" value="retinol-DH_like_SDR_c_like"/>
    <property type="match status" value="1"/>
</dbReference>
<dbReference type="GO" id="GO:0016491">
    <property type="term" value="F:oxidoreductase activity"/>
    <property type="evidence" value="ECO:0007669"/>
    <property type="project" value="UniProtKB-KW"/>
</dbReference>
<keyword evidence="4" id="KW-0732">Signal</keyword>
<evidence type="ECO:0000256" key="4">
    <source>
        <dbReference type="SAM" id="SignalP"/>
    </source>
</evidence>
<gene>
    <name evidence="5" type="ORF">C1SCF055_LOCUS1261</name>
</gene>
<dbReference type="OrthoDB" id="1274115at2759"/>
<evidence type="ECO:0000256" key="2">
    <source>
        <dbReference type="ARBA" id="ARBA00023002"/>
    </source>
</evidence>
<dbReference type="InterPro" id="IPR036291">
    <property type="entry name" value="NAD(P)-bd_dom_sf"/>
</dbReference>
<comment type="similarity">
    <text evidence="1 3">Belongs to the short-chain dehydrogenases/reductases (SDR) family.</text>
</comment>
<dbReference type="PANTHER" id="PTHR24320:SF148">
    <property type="entry name" value="NAD(P)-BINDING ROSSMANN-FOLD SUPERFAMILY PROTEIN"/>
    <property type="match status" value="1"/>
</dbReference>
<dbReference type="EMBL" id="CAMXCT020000028">
    <property type="protein sequence ID" value="CAL1126075.1"/>
    <property type="molecule type" value="Genomic_DNA"/>
</dbReference>
<proteinExistence type="inferred from homology"/>
<accession>A0A9P1BHN2</accession>
<reference evidence="6 7" key="2">
    <citation type="submission" date="2024-05" db="EMBL/GenBank/DDBJ databases">
        <authorList>
            <person name="Chen Y."/>
            <person name="Shah S."/>
            <person name="Dougan E. K."/>
            <person name="Thang M."/>
            <person name="Chan C."/>
        </authorList>
    </citation>
    <scope>NUCLEOTIDE SEQUENCE [LARGE SCALE GENOMIC DNA]</scope>
</reference>
<dbReference type="PRINTS" id="PR00080">
    <property type="entry name" value="SDRFAMILY"/>
</dbReference>
<dbReference type="PRINTS" id="PR00081">
    <property type="entry name" value="GDHRDH"/>
</dbReference>
<reference evidence="5" key="1">
    <citation type="submission" date="2022-10" db="EMBL/GenBank/DDBJ databases">
        <authorList>
            <person name="Chen Y."/>
            <person name="Dougan E. K."/>
            <person name="Chan C."/>
            <person name="Rhodes N."/>
            <person name="Thang M."/>
        </authorList>
    </citation>
    <scope>NUCLEOTIDE SEQUENCE</scope>
</reference>
<evidence type="ECO:0000256" key="1">
    <source>
        <dbReference type="ARBA" id="ARBA00006484"/>
    </source>
</evidence>
<feature type="signal peptide" evidence="4">
    <location>
        <begin position="1"/>
        <end position="25"/>
    </location>
</feature>
<organism evidence="5">
    <name type="scientific">Cladocopium goreaui</name>
    <dbReference type="NCBI Taxonomy" id="2562237"/>
    <lineage>
        <taxon>Eukaryota</taxon>
        <taxon>Sar</taxon>
        <taxon>Alveolata</taxon>
        <taxon>Dinophyceae</taxon>
        <taxon>Suessiales</taxon>
        <taxon>Symbiodiniaceae</taxon>
        <taxon>Cladocopium</taxon>
    </lineage>
</organism>
<evidence type="ECO:0000313" key="7">
    <source>
        <dbReference type="Proteomes" id="UP001152797"/>
    </source>
</evidence>
<dbReference type="InterPro" id="IPR002347">
    <property type="entry name" value="SDR_fam"/>
</dbReference>
<keyword evidence="7" id="KW-1185">Reference proteome</keyword>
<keyword evidence="2" id="KW-0560">Oxidoreductase</keyword>
<dbReference type="PANTHER" id="PTHR24320">
    <property type="entry name" value="RETINOL DEHYDROGENASE"/>
    <property type="match status" value="1"/>
</dbReference>
<comment type="caution">
    <text evidence="5">The sequence shown here is derived from an EMBL/GenBank/DDBJ whole genome shotgun (WGS) entry which is preliminary data.</text>
</comment>